<evidence type="ECO:0000313" key="14">
    <source>
        <dbReference type="EMBL" id="CEM06610.1"/>
    </source>
</evidence>
<dbReference type="GO" id="GO:0140359">
    <property type="term" value="F:ABC-type transporter activity"/>
    <property type="evidence" value="ECO:0007669"/>
    <property type="project" value="InterPro"/>
</dbReference>
<dbReference type="VEuPathDB" id="CryptoDB:Cvel_14987"/>
<feature type="compositionally biased region" description="Polar residues" evidence="10">
    <location>
        <begin position="186"/>
        <end position="196"/>
    </location>
</feature>
<sequence>MVDPYFTFINAVVCKGRRKSLKKTDIEALRIGDDARTQTEVFESYRLKGMEVSSTLLRMNRVELWIGGVATFFWVATQLAQPILIRYLIQSIERGGEEGLFWALGLGVATLLAGISNQVQLHFTFHVGQRLRSSAISLVFRKALRVDAPHLTQQQQQQPQSTAHSDSVVGDGEKKERSQQKEKETSFQYQASSEQPLRRNQTFLSAFFENIQRGRRRAAGGGAGGLRSFFTSAVSFGKGARPKGGWDGGPGKRKGKKKEKKKKEESDASVINMLSSDTQQFLVCLPLINQVWAAPFSIFVAAYFLIDLLGWPAVLGIVVICSLAPVSYWVAAAMNAQRDEQMKISDLRVRLCGEVLSGARMVKYFHWENQFEERILELRSLELKRVRAFTALFAVSVCTLIVFPMLGIAVAIAAYAATGGKVEAARIFSAVAFFTLVRFPLMQMGSALSALVNVLVALRRVRRFLSKPDREAVHPPPIEGGGGGGKLQQPEGKENEKEDLVIRLDSCVLSYRQSEKEKESESEGQEKSRELHEGEERHPQGEGDGGAAGHLMGASPCSSPTSVSPHGTVPVLKDVSLSVRRGEIVGVLGRVGSGKTSLLLSILGELHKEGGSLNAEREVALVPQEAWILNDSVRENVLFGTPMETERYVEVLKACQLLRDLDQLQDGDMTVIGERGITLSGGQKQRFSLARALYSGRQLLLLDDCLAALDAHTARAVADALFAPITGLLRRRRATVVLASSQAHHCAHADRLVALSVEGRLTNEANAQEFEFKQSGGEGGERAPSRGRSGSVGVERQRKRSGSVGDVGGERERRAPPDRERQTQNRQIALERVVSSAISEVSWDAGGRRGSLLHGRDVSGQSAFPGPSAGECLGGQQPGGCVLQTSHFSPPMRQVSLSSEHSNTKTLSHGVKRGGLEFSEEETAKALSLRLEEEGKRRGKVRRGEGEEEIEKSGKSLMTVENVDSEGIGVGLFFRYLNSAGSPFLVFNSLFWLVVERCLYLSGDFWLSFWTSEDPEGKRLPLFLSVYCGIYGVNTVAVFLRSICFTIIAVRASRSLFRSLIGCLLRAPQAFYDTTPIGRLVARVSFDTEMVDVVLVTKMLPYIASLFWMVSGFAVIAYTLFPWGFLALVPAFGAYLFLFQTARKSIQQLQTFDSASRSPLQSHVGEALQGVVSVRAYGVEERFIKKCERLTDETSKFIFAFNSANRWLGARTEALGAFLTFSAALFSWILRDTITGGNVGFVLIWSINLTLSLNFFCTYGSQFEASMTSVKRIFEYSEVPSEMGFHRQYLAPSREKGKDKADRDGEGDGDASPEGRGGAEASGEPENKTQRERPGRPLQSGRNKGGSVSNSADAMASSSNLRPKIPTPEWPCSGDLELRGVNLRYRDGLPRALRGLTCKIRGGERVAVVGRTGAGKSSMAVALFRLVEPWSEVTGGGGVLLDGEELSCLDFSAVRGKRGGMCIVTQDPVLFSGVVRSNLDPFGEAEDTEVWRALQEVQMAESLLRMAGVRGGGGDSQSPTGQLRGEGEREGEQGEGDKKGEIQIQSARLSLREKSNRENVSNERASGVSVGGILEGKSEEAGKKTPPLDSSEKEQGQKTTIRFENVEVSERENRVALGVAENALSPSSPAVTTLMDIDSALHLPVEEGGLNFSLGERQLLCLARAILRKPRVLVLDEATASVDTATDEKVQAAIRTAPSLKGTSLLTIAHRLQTIADYDKVMCLDGGALVEFGSPHELLQRGGEGAGGEDPKKVKKGVGAFARLVDASGPVVAALVRAAARQRAATTASTAVPQFASSSSSRPPAGMSSGLLEFSPE</sequence>
<feature type="region of interest" description="Disordered" evidence="10">
    <location>
        <begin position="769"/>
        <end position="828"/>
    </location>
</feature>
<keyword evidence="9 11" id="KW-0472">Membrane</keyword>
<feature type="transmembrane region" description="Helical" evidence="11">
    <location>
        <begin position="101"/>
        <end position="123"/>
    </location>
</feature>
<keyword evidence="8 11" id="KW-1133">Transmembrane helix</keyword>
<feature type="domain" description="ABC transporter" evidence="12">
    <location>
        <begin position="551"/>
        <end position="783"/>
    </location>
</feature>
<organism evidence="14">
    <name type="scientific">Chromera velia CCMP2878</name>
    <dbReference type="NCBI Taxonomy" id="1169474"/>
    <lineage>
        <taxon>Eukaryota</taxon>
        <taxon>Sar</taxon>
        <taxon>Alveolata</taxon>
        <taxon>Colpodellida</taxon>
        <taxon>Chromeraceae</taxon>
        <taxon>Chromera</taxon>
    </lineage>
</organism>
<dbReference type="InterPro" id="IPR003593">
    <property type="entry name" value="AAA+_ATPase"/>
</dbReference>
<evidence type="ECO:0000256" key="7">
    <source>
        <dbReference type="ARBA" id="ARBA00022840"/>
    </source>
</evidence>
<dbReference type="PANTHER" id="PTHR24223">
    <property type="entry name" value="ATP-BINDING CASSETTE SUB-FAMILY C"/>
    <property type="match status" value="1"/>
</dbReference>
<feature type="transmembrane region" description="Helical" evidence="11">
    <location>
        <begin position="427"/>
        <end position="458"/>
    </location>
</feature>
<dbReference type="InterPro" id="IPR036640">
    <property type="entry name" value="ABC1_TM_sf"/>
</dbReference>
<proteinExistence type="inferred from homology"/>
<dbReference type="SUPFAM" id="SSF52540">
    <property type="entry name" value="P-loop containing nucleoside triphosphate hydrolases"/>
    <property type="match status" value="2"/>
</dbReference>
<evidence type="ECO:0000259" key="13">
    <source>
        <dbReference type="PROSITE" id="PS50929"/>
    </source>
</evidence>
<feature type="compositionally biased region" description="Basic and acidic residues" evidence="10">
    <location>
        <begin position="1293"/>
        <end position="1306"/>
    </location>
</feature>
<feature type="compositionally biased region" description="Polar residues" evidence="10">
    <location>
        <begin position="556"/>
        <end position="565"/>
    </location>
</feature>
<feature type="compositionally biased region" description="Basic and acidic residues" evidence="10">
    <location>
        <begin position="1550"/>
        <end position="1561"/>
    </location>
</feature>
<feature type="compositionally biased region" description="Basic and acidic residues" evidence="10">
    <location>
        <begin position="1325"/>
        <end position="1335"/>
    </location>
</feature>
<dbReference type="GO" id="GO:0005524">
    <property type="term" value="F:ATP binding"/>
    <property type="evidence" value="ECO:0007669"/>
    <property type="project" value="UniProtKB-KW"/>
</dbReference>
<feature type="region of interest" description="Disordered" evidence="10">
    <location>
        <begin position="1786"/>
        <end position="1817"/>
    </location>
</feature>
<feature type="compositionally biased region" description="Basic and acidic residues" evidence="10">
    <location>
        <begin position="1525"/>
        <end position="1541"/>
    </location>
</feature>
<dbReference type="InterPro" id="IPR044746">
    <property type="entry name" value="ABCC_6TM_D1"/>
</dbReference>
<keyword evidence="5" id="KW-0677">Repeat</keyword>
<protein>
    <submittedName>
        <fullName evidence="14">Uncharacterized protein</fullName>
    </submittedName>
</protein>
<dbReference type="PROSITE" id="PS50929">
    <property type="entry name" value="ABC_TM1F"/>
    <property type="match status" value="2"/>
</dbReference>
<feature type="transmembrane region" description="Helical" evidence="11">
    <location>
        <begin position="281"/>
        <end position="306"/>
    </location>
</feature>
<dbReference type="FunFam" id="1.20.1560.10:FF:000013">
    <property type="entry name" value="ABC transporter C family member 2"/>
    <property type="match status" value="1"/>
</dbReference>
<dbReference type="CDD" id="cd03244">
    <property type="entry name" value="ABCC_MRP_domain2"/>
    <property type="match status" value="1"/>
</dbReference>
<dbReference type="GO" id="GO:0016020">
    <property type="term" value="C:membrane"/>
    <property type="evidence" value="ECO:0007669"/>
    <property type="project" value="UniProtKB-SubCell"/>
</dbReference>
<feature type="region of interest" description="Disordered" evidence="10">
    <location>
        <begin position="513"/>
        <end position="569"/>
    </location>
</feature>
<dbReference type="InterPro" id="IPR017871">
    <property type="entry name" value="ABC_transporter-like_CS"/>
</dbReference>
<feature type="region of interest" description="Disordered" evidence="10">
    <location>
        <begin position="1508"/>
        <end position="1599"/>
    </location>
</feature>
<feature type="domain" description="ABC transmembrane type-1" evidence="13">
    <location>
        <begin position="989"/>
        <end position="1265"/>
    </location>
</feature>
<dbReference type="CDD" id="cd18579">
    <property type="entry name" value="ABC_6TM_ABCC_D1"/>
    <property type="match status" value="1"/>
</dbReference>
<feature type="transmembrane region" description="Helical" evidence="11">
    <location>
        <begin position="388"/>
        <end position="415"/>
    </location>
</feature>
<evidence type="ECO:0000256" key="6">
    <source>
        <dbReference type="ARBA" id="ARBA00022741"/>
    </source>
</evidence>
<evidence type="ECO:0000256" key="5">
    <source>
        <dbReference type="ARBA" id="ARBA00022737"/>
    </source>
</evidence>
<feature type="transmembrane region" description="Helical" evidence="11">
    <location>
        <begin position="1242"/>
        <end position="1261"/>
    </location>
</feature>
<dbReference type="InterPro" id="IPR011527">
    <property type="entry name" value="ABC1_TM_dom"/>
</dbReference>
<evidence type="ECO:0000256" key="9">
    <source>
        <dbReference type="ARBA" id="ARBA00023136"/>
    </source>
</evidence>
<evidence type="ECO:0000256" key="11">
    <source>
        <dbReference type="SAM" id="Phobius"/>
    </source>
</evidence>
<keyword evidence="7" id="KW-0067">ATP-binding</keyword>
<evidence type="ECO:0000256" key="8">
    <source>
        <dbReference type="ARBA" id="ARBA00022989"/>
    </source>
</evidence>
<evidence type="ECO:0000256" key="3">
    <source>
        <dbReference type="ARBA" id="ARBA00022448"/>
    </source>
</evidence>
<evidence type="ECO:0000259" key="12">
    <source>
        <dbReference type="PROSITE" id="PS50893"/>
    </source>
</evidence>
<dbReference type="PhylomeDB" id="A0A0G4F3W1"/>
<feature type="compositionally biased region" description="Basic and acidic residues" evidence="10">
    <location>
        <begin position="808"/>
        <end position="823"/>
    </location>
</feature>
<dbReference type="SMART" id="SM00382">
    <property type="entry name" value="AAA"/>
    <property type="match status" value="2"/>
</dbReference>
<dbReference type="EMBL" id="CDMZ01000100">
    <property type="protein sequence ID" value="CEM06610.1"/>
    <property type="molecule type" value="Genomic_DNA"/>
</dbReference>
<feature type="domain" description="ABC transmembrane type-1" evidence="13">
    <location>
        <begin position="65"/>
        <end position="453"/>
    </location>
</feature>
<dbReference type="InterPro" id="IPR027417">
    <property type="entry name" value="P-loop_NTPase"/>
</dbReference>
<feature type="domain" description="ABC transporter" evidence="12">
    <location>
        <begin position="1378"/>
        <end position="1751"/>
    </location>
</feature>
<feature type="region of interest" description="Disordered" evidence="10">
    <location>
        <begin position="150"/>
        <end position="196"/>
    </location>
</feature>
<name>A0A0G4F3W1_9ALVE</name>
<keyword evidence="4 11" id="KW-0812">Transmembrane</keyword>
<keyword evidence="6" id="KW-0547">Nucleotide-binding</keyword>
<comment type="subcellular location">
    <subcellularLocation>
        <location evidence="1">Membrane</location>
        <topology evidence="1">Multi-pass membrane protein</topology>
    </subcellularLocation>
</comment>
<feature type="transmembrane region" description="Helical" evidence="11">
    <location>
        <begin position="1022"/>
        <end position="1050"/>
    </location>
</feature>
<dbReference type="GO" id="GO:0016887">
    <property type="term" value="F:ATP hydrolysis activity"/>
    <property type="evidence" value="ECO:0007669"/>
    <property type="project" value="InterPro"/>
</dbReference>
<feature type="transmembrane region" description="Helical" evidence="11">
    <location>
        <begin position="312"/>
        <end position="334"/>
    </location>
</feature>
<evidence type="ECO:0000256" key="1">
    <source>
        <dbReference type="ARBA" id="ARBA00004141"/>
    </source>
</evidence>
<feature type="region of interest" description="Disordered" evidence="10">
    <location>
        <begin position="469"/>
        <end position="497"/>
    </location>
</feature>
<feature type="compositionally biased region" description="Basic and acidic residues" evidence="10">
    <location>
        <begin position="171"/>
        <end position="185"/>
    </location>
</feature>
<reference evidence="14" key="1">
    <citation type="submission" date="2014-11" db="EMBL/GenBank/DDBJ databases">
        <authorList>
            <person name="Otto D Thomas"/>
            <person name="Naeem Raeece"/>
        </authorList>
    </citation>
    <scope>NUCLEOTIDE SEQUENCE</scope>
</reference>
<dbReference type="Gene3D" id="3.40.50.300">
    <property type="entry name" value="P-loop containing nucleotide triphosphate hydrolases"/>
    <property type="match status" value="3"/>
</dbReference>
<feature type="transmembrane region" description="Helical" evidence="11">
    <location>
        <begin position="1214"/>
        <end position="1230"/>
    </location>
</feature>
<feature type="transmembrane region" description="Helical" evidence="11">
    <location>
        <begin position="984"/>
        <end position="1002"/>
    </location>
</feature>
<accession>A0A0G4F3W1</accession>
<feature type="transmembrane region" description="Helical" evidence="11">
    <location>
        <begin position="64"/>
        <end position="89"/>
    </location>
</feature>
<feature type="compositionally biased region" description="Basic and acidic residues" evidence="10">
    <location>
        <begin position="513"/>
        <end position="541"/>
    </location>
</feature>
<gene>
    <name evidence="14" type="ORF">Cvel_14987</name>
</gene>
<dbReference type="PROSITE" id="PS50893">
    <property type="entry name" value="ABC_TRANSPORTER_2"/>
    <property type="match status" value="2"/>
</dbReference>
<evidence type="ECO:0000256" key="10">
    <source>
        <dbReference type="SAM" id="MobiDB-lite"/>
    </source>
</evidence>
<feature type="region of interest" description="Disordered" evidence="10">
    <location>
        <begin position="240"/>
        <end position="267"/>
    </location>
</feature>
<comment type="similarity">
    <text evidence="2">Belongs to the ABC transporter superfamily. ABCC family. Conjugate transporter (TC 3.A.1.208) subfamily.</text>
</comment>
<dbReference type="InterPro" id="IPR050173">
    <property type="entry name" value="ABC_transporter_C-like"/>
</dbReference>
<dbReference type="Pfam" id="PF00664">
    <property type="entry name" value="ABC_membrane"/>
    <property type="match status" value="3"/>
</dbReference>
<dbReference type="SUPFAM" id="SSF90123">
    <property type="entry name" value="ABC transporter transmembrane region"/>
    <property type="match status" value="2"/>
</dbReference>
<dbReference type="InterPro" id="IPR003439">
    <property type="entry name" value="ABC_transporter-like_ATP-bd"/>
</dbReference>
<feature type="region of interest" description="Disordered" evidence="10">
    <location>
        <begin position="1287"/>
        <end position="1369"/>
    </location>
</feature>
<keyword evidence="3" id="KW-0813">Transport</keyword>
<evidence type="ECO:0000256" key="4">
    <source>
        <dbReference type="ARBA" id="ARBA00022692"/>
    </source>
</evidence>
<dbReference type="Gene3D" id="1.20.1560.10">
    <property type="entry name" value="ABC transporter type 1, transmembrane domain"/>
    <property type="match status" value="2"/>
</dbReference>
<dbReference type="PANTHER" id="PTHR24223:SF456">
    <property type="entry name" value="MULTIDRUG RESISTANCE-ASSOCIATED PROTEIN LETHAL(2)03659"/>
    <property type="match status" value="1"/>
</dbReference>
<feature type="compositionally biased region" description="Low complexity" evidence="10">
    <location>
        <begin position="1786"/>
        <end position="1809"/>
    </location>
</feature>
<evidence type="ECO:0000256" key="2">
    <source>
        <dbReference type="ARBA" id="ARBA00009726"/>
    </source>
</evidence>
<feature type="compositionally biased region" description="Low complexity" evidence="10">
    <location>
        <begin position="1347"/>
        <end position="1359"/>
    </location>
</feature>
<dbReference type="PROSITE" id="PS00211">
    <property type="entry name" value="ABC_TRANSPORTER_1"/>
    <property type="match status" value="2"/>
</dbReference>
<dbReference type="Pfam" id="PF00005">
    <property type="entry name" value="ABC_tran"/>
    <property type="match status" value="3"/>
</dbReference>
<feature type="compositionally biased region" description="Basic residues" evidence="10">
    <location>
        <begin position="251"/>
        <end position="261"/>
    </location>
</feature>